<feature type="chain" id="PRO_5019115210" evidence="1">
    <location>
        <begin position="32"/>
        <end position="50"/>
    </location>
</feature>
<evidence type="ECO:0000313" key="2">
    <source>
        <dbReference type="EMBL" id="RWX50683.1"/>
    </source>
</evidence>
<organism evidence="2 3">
    <name type="scientific">Candidatus Electrothrix marina</name>
    <dbReference type="NCBI Taxonomy" id="1859130"/>
    <lineage>
        <taxon>Bacteria</taxon>
        <taxon>Pseudomonadati</taxon>
        <taxon>Thermodesulfobacteriota</taxon>
        <taxon>Desulfobulbia</taxon>
        <taxon>Desulfobulbales</taxon>
        <taxon>Desulfobulbaceae</taxon>
        <taxon>Candidatus Electrothrix</taxon>
    </lineage>
</organism>
<name>A0A444JC99_9BACT</name>
<evidence type="ECO:0000313" key="3">
    <source>
        <dbReference type="Proteomes" id="UP000287615"/>
    </source>
</evidence>
<sequence>MHKKNKRFFCKSSPVLLAACYALLSFSSAQAESGAKALFYNPNSGTSSGV</sequence>
<accession>A0A444JC99</accession>
<comment type="caution">
    <text evidence="2">The sequence shown here is derived from an EMBL/GenBank/DDBJ whole genome shotgun (WGS) entry which is preliminary data.</text>
</comment>
<proteinExistence type="predicted"/>
<reference evidence="2 3" key="1">
    <citation type="submission" date="2017-01" db="EMBL/GenBank/DDBJ databases">
        <title>The cable genome- insights into the physiology and evolution of filamentous bacteria capable of sulfide oxidation via long distance electron transfer.</title>
        <authorList>
            <person name="Schreiber L."/>
            <person name="Bjerg J.T."/>
            <person name="Boggild A."/>
            <person name="Van De Vossenberg J."/>
            <person name="Meysman F."/>
            <person name="Nielsen L.P."/>
            <person name="Schramm A."/>
            <person name="Kjeldsen K.U."/>
        </authorList>
    </citation>
    <scope>NUCLEOTIDE SEQUENCE [LARGE SCALE GENOMIC DNA]</scope>
    <source>
        <strain evidence="2">A3</strain>
    </source>
</reference>
<feature type="signal peptide" evidence="1">
    <location>
        <begin position="1"/>
        <end position="31"/>
    </location>
</feature>
<dbReference type="Proteomes" id="UP000287615">
    <property type="component" value="Unassembled WGS sequence"/>
</dbReference>
<evidence type="ECO:0000256" key="1">
    <source>
        <dbReference type="SAM" id="SignalP"/>
    </source>
</evidence>
<dbReference type="AlphaFoldDB" id="A0A444JC99"/>
<gene>
    <name evidence="2" type="ORF">VU00_10384</name>
</gene>
<feature type="non-terminal residue" evidence="2">
    <location>
        <position position="50"/>
    </location>
</feature>
<dbReference type="EMBL" id="MTKR01000038">
    <property type="protein sequence ID" value="RWX50683.1"/>
    <property type="molecule type" value="Genomic_DNA"/>
</dbReference>
<keyword evidence="1" id="KW-0732">Signal</keyword>
<protein>
    <submittedName>
        <fullName evidence="2">Uncharacterized protein</fullName>
    </submittedName>
</protein>